<evidence type="ECO:0000256" key="9">
    <source>
        <dbReference type="HAMAP-Rule" id="MF_02225"/>
    </source>
</evidence>
<keyword evidence="7 9" id="KW-0456">Lyase</keyword>
<evidence type="ECO:0000256" key="7">
    <source>
        <dbReference type="ARBA" id="ARBA00023239"/>
    </source>
</evidence>
<feature type="binding site" evidence="9">
    <location>
        <position position="300"/>
    </location>
    <ligand>
        <name>CTP</name>
        <dbReference type="ChEBI" id="CHEBI:37563"/>
    </ligand>
</feature>
<comment type="pathway">
    <text evidence="9 10">Cofactor biosynthesis; coenzyme A biosynthesis; CoA from (R)-pantothenate: step 2/5.</text>
</comment>
<dbReference type="Pfam" id="PF04127">
    <property type="entry name" value="DFP"/>
    <property type="match status" value="1"/>
</dbReference>
<reference evidence="14" key="1">
    <citation type="submission" date="2016-10" db="EMBL/GenBank/DDBJ databases">
        <authorList>
            <person name="Varghese N."/>
            <person name="Submissions S."/>
        </authorList>
    </citation>
    <scope>NUCLEOTIDE SEQUENCE [LARGE SCALE GENOMIC DNA]</scope>
    <source>
        <strain evidence="14">DSM 16522</strain>
    </source>
</reference>
<dbReference type="Gene3D" id="3.40.50.10300">
    <property type="entry name" value="CoaB-like"/>
    <property type="match status" value="1"/>
</dbReference>
<comment type="pathway">
    <text evidence="9 10">Cofactor biosynthesis; coenzyme A biosynthesis; CoA from (R)-pantothenate: step 3/5.</text>
</comment>
<keyword evidence="2 9" id="KW-0285">Flavoprotein</keyword>
<evidence type="ECO:0000256" key="10">
    <source>
        <dbReference type="RuleBase" id="RU364078"/>
    </source>
</evidence>
<dbReference type="Proteomes" id="UP000199011">
    <property type="component" value="Unassembled WGS sequence"/>
</dbReference>
<comment type="cofactor">
    <cofactor evidence="9">
        <name>FMN</name>
        <dbReference type="ChEBI" id="CHEBI:58210"/>
    </cofactor>
    <text evidence="9">Binds 1 FMN per subunit.</text>
</comment>
<dbReference type="EC" id="4.1.1.36" evidence="9"/>
<dbReference type="HAMAP" id="MF_02225">
    <property type="entry name" value="CoaBC"/>
    <property type="match status" value="1"/>
</dbReference>
<dbReference type="InterPro" id="IPR035929">
    <property type="entry name" value="CoaB-like_sf"/>
</dbReference>
<dbReference type="GO" id="GO:0004632">
    <property type="term" value="F:phosphopantothenate--cysteine ligase activity"/>
    <property type="evidence" value="ECO:0007669"/>
    <property type="project" value="UniProtKB-UniRule"/>
</dbReference>
<keyword evidence="1 9" id="KW-0436">Ligase</keyword>
<dbReference type="InterPro" id="IPR005252">
    <property type="entry name" value="CoaBC"/>
</dbReference>
<evidence type="ECO:0000256" key="6">
    <source>
        <dbReference type="ARBA" id="ARBA00022842"/>
    </source>
</evidence>
<dbReference type="GO" id="GO:0071513">
    <property type="term" value="C:phosphopantothenoylcysteine decarboxylase complex"/>
    <property type="evidence" value="ECO:0007669"/>
    <property type="project" value="TreeGrafter"/>
</dbReference>
<evidence type="ECO:0000259" key="12">
    <source>
        <dbReference type="Pfam" id="PF04127"/>
    </source>
</evidence>
<dbReference type="GO" id="GO:0046872">
    <property type="term" value="F:metal ion binding"/>
    <property type="evidence" value="ECO:0007669"/>
    <property type="project" value="UniProtKB-KW"/>
</dbReference>
<dbReference type="GO" id="GO:0004633">
    <property type="term" value="F:phosphopantothenoylcysteine decarboxylase activity"/>
    <property type="evidence" value="ECO:0007669"/>
    <property type="project" value="UniProtKB-UniRule"/>
</dbReference>
<feature type="binding site" evidence="9">
    <location>
        <position position="353"/>
    </location>
    <ligand>
        <name>CTP</name>
        <dbReference type="ChEBI" id="CHEBI:37563"/>
    </ligand>
</feature>
<dbReference type="InterPro" id="IPR007085">
    <property type="entry name" value="DNA/pantothenate-metab_flavo_C"/>
</dbReference>
<comment type="cofactor">
    <cofactor evidence="9">
        <name>Mg(2+)</name>
        <dbReference type="ChEBI" id="CHEBI:18420"/>
    </cofactor>
</comment>
<dbReference type="PANTHER" id="PTHR14359:SF6">
    <property type="entry name" value="PHOSPHOPANTOTHENOYLCYSTEINE DECARBOXYLASE"/>
    <property type="match status" value="1"/>
</dbReference>
<feature type="binding site" evidence="9">
    <location>
        <position position="335"/>
    </location>
    <ligand>
        <name>CTP</name>
        <dbReference type="ChEBI" id="CHEBI:37563"/>
    </ligand>
</feature>
<dbReference type="FunFam" id="3.40.50.10300:FF:000001">
    <property type="entry name" value="Coenzyme A biosynthesis bifunctional protein CoaBC"/>
    <property type="match status" value="1"/>
</dbReference>
<feature type="region of interest" description="Phosphopantothenoylcysteine decarboxylase" evidence="9">
    <location>
        <begin position="1"/>
        <end position="201"/>
    </location>
</feature>
<keyword evidence="3 9" id="KW-0288">FMN</keyword>
<comment type="catalytic activity">
    <reaction evidence="9 10">
        <text>(R)-4'-phosphopantothenate + L-cysteine + CTP = N-[(R)-4-phosphopantothenoyl]-L-cysteine + CMP + diphosphate + H(+)</text>
        <dbReference type="Rhea" id="RHEA:19397"/>
        <dbReference type="ChEBI" id="CHEBI:10986"/>
        <dbReference type="ChEBI" id="CHEBI:15378"/>
        <dbReference type="ChEBI" id="CHEBI:33019"/>
        <dbReference type="ChEBI" id="CHEBI:35235"/>
        <dbReference type="ChEBI" id="CHEBI:37563"/>
        <dbReference type="ChEBI" id="CHEBI:59458"/>
        <dbReference type="ChEBI" id="CHEBI:60377"/>
        <dbReference type="EC" id="6.3.2.5"/>
    </reaction>
</comment>
<evidence type="ECO:0000313" key="14">
    <source>
        <dbReference type="Proteomes" id="UP000199011"/>
    </source>
</evidence>
<evidence type="ECO:0000256" key="3">
    <source>
        <dbReference type="ARBA" id="ARBA00022643"/>
    </source>
</evidence>
<comment type="function">
    <text evidence="10">Catalyzes two steps in the biosynthesis of coenzyme A. In the first step cysteine is conjugated to 4'-phosphopantothenate to form 4-phosphopantothenoylcysteine, in the latter compound is decarboxylated to form 4'-phosphopantotheine.</text>
</comment>
<gene>
    <name evidence="9" type="primary">coaBC</name>
    <name evidence="13" type="ORF">SAMN05421579_15016</name>
</gene>
<keyword evidence="8 9" id="KW-0511">Multifunctional enzyme</keyword>
<dbReference type="Gene3D" id="3.40.50.1950">
    <property type="entry name" value="Flavin prenyltransferase-like"/>
    <property type="match status" value="1"/>
</dbReference>
<dbReference type="SUPFAM" id="SSF52507">
    <property type="entry name" value="Homo-oligomeric flavin-containing Cys decarboxylases, HFCD"/>
    <property type="match status" value="1"/>
</dbReference>
<dbReference type="InterPro" id="IPR003382">
    <property type="entry name" value="Flavoprotein"/>
</dbReference>
<feature type="domain" description="DNA/pantothenate metabolism flavoprotein C-terminal" evidence="12">
    <location>
        <begin position="198"/>
        <end position="406"/>
    </location>
</feature>
<dbReference type="GO" id="GO:0010181">
    <property type="term" value="F:FMN binding"/>
    <property type="evidence" value="ECO:0007669"/>
    <property type="project" value="UniProtKB-UniRule"/>
</dbReference>
<dbReference type="NCBIfam" id="TIGR00521">
    <property type="entry name" value="coaBC_dfp"/>
    <property type="match status" value="1"/>
</dbReference>
<comment type="function">
    <text evidence="9">Catalyzes two sequential steps in the biosynthesis of coenzyme A. In the first step cysteine is conjugated to 4'-phosphopantothenate to form 4-phosphopantothenoylcysteine. In the second step the latter compound is decarboxylated to form 4'-phosphopantotheine.</text>
</comment>
<dbReference type="FunFam" id="3.40.50.1950:FF:000002">
    <property type="entry name" value="Coenzyme A biosynthesis bifunctional protein CoaBC"/>
    <property type="match status" value="1"/>
</dbReference>
<comment type="catalytic activity">
    <reaction evidence="9 10">
        <text>N-[(R)-4-phosphopantothenoyl]-L-cysteine + H(+) = (R)-4'-phosphopantetheine + CO2</text>
        <dbReference type="Rhea" id="RHEA:16793"/>
        <dbReference type="ChEBI" id="CHEBI:15378"/>
        <dbReference type="ChEBI" id="CHEBI:16526"/>
        <dbReference type="ChEBI" id="CHEBI:59458"/>
        <dbReference type="ChEBI" id="CHEBI:61723"/>
        <dbReference type="EC" id="4.1.1.36"/>
    </reaction>
</comment>
<feature type="binding site" evidence="9">
    <location>
        <begin position="316"/>
        <end position="319"/>
    </location>
    <ligand>
        <name>CTP</name>
        <dbReference type="ChEBI" id="CHEBI:37563"/>
    </ligand>
</feature>
<dbReference type="PANTHER" id="PTHR14359">
    <property type="entry name" value="HOMO-OLIGOMERIC FLAVIN CONTAINING CYS DECARBOXYLASE FAMILY"/>
    <property type="match status" value="1"/>
</dbReference>
<proteinExistence type="inferred from homology"/>
<dbReference type="OrthoDB" id="9802554at2"/>
<dbReference type="GO" id="GO:0015937">
    <property type="term" value="P:coenzyme A biosynthetic process"/>
    <property type="evidence" value="ECO:0007669"/>
    <property type="project" value="UniProtKB-UniRule"/>
</dbReference>
<keyword evidence="5 9" id="KW-0210">Decarboxylase</keyword>
<dbReference type="Pfam" id="PF02441">
    <property type="entry name" value="Flavoprotein"/>
    <property type="match status" value="1"/>
</dbReference>
<evidence type="ECO:0000256" key="1">
    <source>
        <dbReference type="ARBA" id="ARBA00022598"/>
    </source>
</evidence>
<keyword evidence="6 9" id="KW-0460">Magnesium</keyword>
<protein>
    <recommendedName>
        <fullName evidence="9">Coenzyme A biosynthesis bifunctional protein CoaBC</fullName>
    </recommendedName>
    <alternativeName>
        <fullName evidence="9">DNA/pantothenate metabolism flavoprotein</fullName>
    </alternativeName>
    <alternativeName>
        <fullName evidence="9">Phosphopantothenoylcysteine synthetase/decarboxylase</fullName>
        <shortName evidence="9">PPCS-PPCDC</shortName>
    </alternativeName>
    <domain>
        <recommendedName>
            <fullName evidence="9">Phosphopantothenoylcysteine decarboxylase</fullName>
            <shortName evidence="9">PPC decarboxylase</shortName>
            <shortName evidence="9">PPC-DC</shortName>
            <ecNumber evidence="9">4.1.1.36</ecNumber>
        </recommendedName>
        <alternativeName>
            <fullName evidence="9">CoaC</fullName>
        </alternativeName>
    </domain>
    <domain>
        <recommendedName>
            <fullName evidence="9">Phosphopantothenate--cysteine ligase</fullName>
            <ecNumber evidence="9">6.3.2.5</ecNumber>
        </recommendedName>
        <alternativeName>
            <fullName evidence="9">CoaB</fullName>
        </alternativeName>
        <alternativeName>
            <fullName evidence="9">Phosphopantothenoylcysteine synthetase</fullName>
            <shortName evidence="9">PPC synthetase</shortName>
            <shortName evidence="9">PPC-S</shortName>
        </alternativeName>
    </domain>
</protein>
<feature type="binding site" evidence="9">
    <location>
        <begin position="284"/>
        <end position="286"/>
    </location>
    <ligand>
        <name>CTP</name>
        <dbReference type="ChEBI" id="CHEBI:37563"/>
    </ligand>
</feature>
<comment type="similarity">
    <text evidence="9 10">In the N-terminal section; belongs to the HFCD (homo-oligomeric flavin containing Cys decarboxylase) superfamily.</text>
</comment>
<evidence type="ECO:0000259" key="11">
    <source>
        <dbReference type="Pfam" id="PF02441"/>
    </source>
</evidence>
<dbReference type="InterPro" id="IPR036551">
    <property type="entry name" value="Flavin_trans-like"/>
</dbReference>
<dbReference type="AlphaFoldDB" id="A0A1I5E0M0"/>
<accession>A0A1I5E0M0</accession>
<dbReference type="EC" id="6.3.2.5" evidence="9"/>
<dbReference type="SUPFAM" id="SSF102645">
    <property type="entry name" value="CoaB-like"/>
    <property type="match status" value="1"/>
</dbReference>
<keyword evidence="14" id="KW-1185">Reference proteome</keyword>
<feature type="region of interest" description="Phosphopantothenate--cysteine ligase" evidence="9">
    <location>
        <begin position="202"/>
        <end position="414"/>
    </location>
</feature>
<organism evidence="13 14">
    <name type="scientific">Xenorhabdus japonica</name>
    <dbReference type="NCBI Taxonomy" id="53341"/>
    <lineage>
        <taxon>Bacteria</taxon>
        <taxon>Pseudomonadati</taxon>
        <taxon>Pseudomonadota</taxon>
        <taxon>Gammaproteobacteria</taxon>
        <taxon>Enterobacterales</taxon>
        <taxon>Morganellaceae</taxon>
        <taxon>Xenorhabdus</taxon>
    </lineage>
</organism>
<dbReference type="RefSeq" id="WP_092521053.1">
    <property type="nucleotide sequence ID" value="NZ_CAWRAH010000025.1"/>
</dbReference>
<dbReference type="STRING" id="53341.SAMN05421579_15016"/>
<evidence type="ECO:0000313" key="13">
    <source>
        <dbReference type="EMBL" id="SFO04967.1"/>
    </source>
</evidence>
<keyword evidence="4 9" id="KW-0479">Metal-binding</keyword>
<evidence type="ECO:0000256" key="4">
    <source>
        <dbReference type="ARBA" id="ARBA00022723"/>
    </source>
</evidence>
<evidence type="ECO:0000256" key="8">
    <source>
        <dbReference type="ARBA" id="ARBA00023268"/>
    </source>
</evidence>
<dbReference type="EMBL" id="FOVO01000050">
    <property type="protein sequence ID" value="SFO04967.1"/>
    <property type="molecule type" value="Genomic_DNA"/>
</dbReference>
<evidence type="ECO:0000256" key="5">
    <source>
        <dbReference type="ARBA" id="ARBA00022793"/>
    </source>
</evidence>
<sequence length="414" mass="44750">MTGFSGTQFSDNQLSGKRIVLGISGGIAAYKTVELVRRLRERGAQIRVVMTAAAQAFITPLTLQAVSGHLVSDDLLDPAAEAAMGHIELAKWADLIILAPATADLLARLTAGMANDLVTTICLASAAPIAVAPAMNQQMYRAQATQHNLKVLKERNVLIWGPDEGSQACGDVGPGRMLEPMAIVERATQHFSTEPDFSGLRITITAGPTREALDPVRFISNHSSGKMGFSIAQAAAERGAEVTLITGPVNLPTPQGIKRIDVSSALEMHEQVQATAASQNIFIGCAAVSDYRFKQISTEKIKKQGDEITFTLVKNPDIVASVAAMEKARPFVVGFAAETQNVEEYARGKLKQKNLDLICANDVSLAGHGFNSDTNALHLFWHDDSVHLPHSGKLQLSHRLLDEILKRYDEKNRR</sequence>
<evidence type="ECO:0000256" key="2">
    <source>
        <dbReference type="ARBA" id="ARBA00022630"/>
    </source>
</evidence>
<name>A0A1I5E0M0_9GAMM</name>
<dbReference type="UniPathway" id="UPA00241">
    <property type="reaction ID" value="UER00353"/>
</dbReference>
<feature type="active site" description="Proton donor" evidence="9">
    <location>
        <position position="169"/>
    </location>
</feature>
<feature type="binding site" evidence="9">
    <location>
        <position position="349"/>
    </location>
    <ligand>
        <name>CTP</name>
        <dbReference type="ChEBI" id="CHEBI:37563"/>
    </ligand>
</feature>
<feature type="domain" description="Flavoprotein" evidence="11">
    <location>
        <begin position="17"/>
        <end position="190"/>
    </location>
</feature>
<dbReference type="GO" id="GO:0015941">
    <property type="term" value="P:pantothenate catabolic process"/>
    <property type="evidence" value="ECO:0007669"/>
    <property type="project" value="InterPro"/>
</dbReference>
<comment type="similarity">
    <text evidence="9 10">In the C-terminal section; belongs to the PPC synthetase family.</text>
</comment>
<feature type="binding site" evidence="9">
    <location>
        <position position="290"/>
    </location>
    <ligand>
        <name>CTP</name>
        <dbReference type="ChEBI" id="CHEBI:37563"/>
    </ligand>
</feature>